<dbReference type="EMBL" id="MHWF01000024">
    <property type="protein sequence ID" value="OHB05228.1"/>
    <property type="molecule type" value="Genomic_DNA"/>
</dbReference>
<name>A0A1G2U6V9_9BACT</name>
<organism evidence="2 3">
    <name type="scientific">Candidatus Zambryskibacteria bacterium RIFCSPLOWO2_01_FULL_45_43</name>
    <dbReference type="NCBI Taxonomy" id="1802762"/>
    <lineage>
        <taxon>Bacteria</taxon>
        <taxon>Candidatus Zambryskiibacteriota</taxon>
    </lineage>
</organism>
<accession>A0A1G2U6V9</accession>
<feature type="signal peptide" evidence="1">
    <location>
        <begin position="1"/>
        <end position="21"/>
    </location>
</feature>
<sequence>MRTIRYAVAILCLFFAGVASASEGLEQVQGSSGTVQGSTETVSWPDYKSDPWVPLKPQLFIAEAANRDLGNRYIQKMEVIIGWCQAYVIFKDDQAAQVVIECFIFNYGVTMKSYVVFDDLGQPVKRTVQIFNGEEWLDIQPPIRVYILDTDKFFKKGVLIGILISFDPADGGPPKEFRLYNPIKKK</sequence>
<proteinExistence type="predicted"/>
<protein>
    <submittedName>
        <fullName evidence="2">Uncharacterized protein</fullName>
    </submittedName>
</protein>
<feature type="chain" id="PRO_5009584701" evidence="1">
    <location>
        <begin position="22"/>
        <end position="186"/>
    </location>
</feature>
<evidence type="ECO:0000256" key="1">
    <source>
        <dbReference type="SAM" id="SignalP"/>
    </source>
</evidence>
<gene>
    <name evidence="2" type="ORF">A3B16_02005</name>
</gene>
<comment type="caution">
    <text evidence="2">The sequence shown here is derived from an EMBL/GenBank/DDBJ whole genome shotgun (WGS) entry which is preliminary data.</text>
</comment>
<evidence type="ECO:0000313" key="2">
    <source>
        <dbReference type="EMBL" id="OHB05228.1"/>
    </source>
</evidence>
<dbReference type="Proteomes" id="UP000177722">
    <property type="component" value="Unassembled WGS sequence"/>
</dbReference>
<keyword evidence="1" id="KW-0732">Signal</keyword>
<dbReference type="AlphaFoldDB" id="A0A1G2U6V9"/>
<reference evidence="2 3" key="1">
    <citation type="journal article" date="2016" name="Nat. Commun.">
        <title>Thousands of microbial genomes shed light on interconnected biogeochemical processes in an aquifer system.</title>
        <authorList>
            <person name="Anantharaman K."/>
            <person name="Brown C.T."/>
            <person name="Hug L.A."/>
            <person name="Sharon I."/>
            <person name="Castelle C.J."/>
            <person name="Probst A.J."/>
            <person name="Thomas B.C."/>
            <person name="Singh A."/>
            <person name="Wilkins M.J."/>
            <person name="Karaoz U."/>
            <person name="Brodie E.L."/>
            <person name="Williams K.H."/>
            <person name="Hubbard S.S."/>
            <person name="Banfield J.F."/>
        </authorList>
    </citation>
    <scope>NUCLEOTIDE SEQUENCE [LARGE SCALE GENOMIC DNA]</scope>
</reference>
<evidence type="ECO:0000313" key="3">
    <source>
        <dbReference type="Proteomes" id="UP000177722"/>
    </source>
</evidence>